<feature type="compositionally biased region" description="Polar residues" evidence="1">
    <location>
        <begin position="925"/>
        <end position="935"/>
    </location>
</feature>
<accession>A0A5K1JTK3</accession>
<feature type="region of interest" description="Disordered" evidence="1">
    <location>
        <begin position="921"/>
        <end position="946"/>
    </location>
</feature>
<reference evidence="2" key="1">
    <citation type="submission" date="2019-10" db="EMBL/GenBank/DDBJ databases">
        <authorList>
            <person name="Nor Muhammad N."/>
        </authorList>
    </citation>
    <scope>NUCLEOTIDE SEQUENCE</scope>
</reference>
<dbReference type="EC" id="2.3.1.48" evidence="2"/>
<name>A0A5K1JTK3_9APHY</name>
<evidence type="ECO:0000313" key="2">
    <source>
        <dbReference type="EMBL" id="VWO94022.1"/>
    </source>
</evidence>
<feature type="compositionally biased region" description="Low complexity" evidence="1">
    <location>
        <begin position="1230"/>
        <end position="1239"/>
    </location>
</feature>
<sequence>MTQWCMYLIGWRTEDPPGKYSLNTYINHDHKQEVYVFKQRAFLQPRYLNDRNVHIEAFLPDYGVWRDLFIIPDGTICISSRARTLLVRFADVSFCDGFGAHLSKAEGPYNKHDVEWPLQEEAGDIVIHGHGTRLMRVIFWHEIDQDAGMPTEFAIRMGQPADVSQVLYEALSLRFKYDDDVDFWNVATTSWSWLPKDTYWSLDSKYTTFCIRAPGAGFTPGLGAEITHLERQHGRHCNASVPPPASPANNMLTSDADAAANATLQSPRSHISPDGVDDGAHPPPAESNLSVSLSKPAVGDKVAVSCLPPAFFWIIWFATCEPPIRITSIGYSRRCLPRHKKIPPENEIPRVLVWLANGDCWKSALLTELWLVIPSTAKRALIRLPRALDCTTFATEHCILHAELRVPEPTQWQYISLIEPVPSHNCGERLTIVAYGELDEAPKIFDVKLTKNGEIRWRDYPRLLAQVLGEAEATYPPVMFHAWYPVWDRWDEVDPDTNYKHCPDYDFLLLRSKSNERAPGLCRWVEHLAAQRYNRIGHRYSIPSIYTSSWQRKVIQTPSPVGSKYALSSMYVRTNDIVSPRPEMMRLPDRGVDDDHALLRASASIPNLRRYSTSAPDAISHFEVAASSSHVLSAGGMKPLDVARKRKTSTVNNDEEAEPGLRRSPRKHVPARTLSAESTSDRVSPRAKKAKMTRLSNQCPPPPLPFTPSLPKRHARPTRVLIGMPMYRAYTQPDNPAIYRVLGLNATGEDVELAYSRELKTACLLAAGPQPKAPPLCPRCHQLATFHSRLCYKAGLAGAWNMICQRCQKVHIPTQEGPTEKDLEEIEAIRERDLVALRARKEGKARARATKKTAKPDKASAQLKKGRKAETGQEAANKRPRVDGAEDERPFGLISNAITLGTNNDAIENLSSRTRRLGPELRAPPSSNQMQSSNLARGEIKAPHSRHPDEVRTIALVLWEKTGELPFIDQIAIPSQDELFLFHHPRVRAIPAPTQYERFVFIGKIWSPVPWDISPIEVRPEDDVIFVRVLDIQCRGFGQHLHDYQLDHGHALPIAQRLARVIYRPPKRHRWVLVWHEDRAPPKIFLFDSTLLDDPNDNVRVPRPWLDLLRDAPFFLIWHELHTRWQGVLPDQSPHVPDDAPMVLLANPAVENLKGCGEAIAWLESWRADHGFTHTNVAAERFARALTPPASASARTVLVPLRMYSKKPGGDASSPAVSDDEPEFLAEAIGSASGASATAKTRRRTTHNPPSRGPLAPIVSGDEVHDFVQGSSTTAAKPRKRRGRRLEWDLQGREVIDLTDE</sequence>
<feature type="compositionally biased region" description="Basic and acidic residues" evidence="1">
    <location>
        <begin position="868"/>
        <end position="888"/>
    </location>
</feature>
<keyword evidence="2" id="KW-0012">Acyltransferase</keyword>
<feature type="compositionally biased region" description="Pro residues" evidence="1">
    <location>
        <begin position="699"/>
        <end position="708"/>
    </location>
</feature>
<protein>
    <submittedName>
        <fullName evidence="2">Histone acetyltransferase (EC)</fullName>
        <ecNumber evidence="2">2.3.1.48</ecNumber>
    </submittedName>
</protein>
<gene>
    <name evidence="2" type="primary">I1RW28</name>
</gene>
<keyword evidence="2" id="KW-0808">Transferase</keyword>
<dbReference type="EMBL" id="LR723737">
    <property type="protein sequence ID" value="VWO94022.1"/>
    <property type="molecule type" value="Genomic_DNA"/>
</dbReference>
<feature type="region of interest" description="Disordered" evidence="1">
    <location>
        <begin position="841"/>
        <end position="888"/>
    </location>
</feature>
<proteinExistence type="predicted"/>
<dbReference type="GO" id="GO:0061733">
    <property type="term" value="F:protein-lysine-acetyltransferase activity"/>
    <property type="evidence" value="ECO:0007669"/>
    <property type="project" value="UniProtKB-EC"/>
</dbReference>
<feature type="region of interest" description="Disordered" evidence="1">
    <location>
        <begin position="640"/>
        <end position="712"/>
    </location>
</feature>
<feature type="region of interest" description="Disordered" evidence="1">
    <location>
        <begin position="263"/>
        <end position="288"/>
    </location>
</feature>
<evidence type="ECO:0000256" key="1">
    <source>
        <dbReference type="SAM" id="MobiDB-lite"/>
    </source>
</evidence>
<feature type="region of interest" description="Disordered" evidence="1">
    <location>
        <begin position="1230"/>
        <end position="1285"/>
    </location>
</feature>
<organism evidence="2">
    <name type="scientific">Ganoderma boninense</name>
    <dbReference type="NCBI Taxonomy" id="34458"/>
    <lineage>
        <taxon>Eukaryota</taxon>
        <taxon>Fungi</taxon>
        <taxon>Dikarya</taxon>
        <taxon>Basidiomycota</taxon>
        <taxon>Agaricomycotina</taxon>
        <taxon>Agaricomycetes</taxon>
        <taxon>Polyporales</taxon>
        <taxon>Polyporaceae</taxon>
        <taxon>Ganoderma</taxon>
    </lineage>
</organism>